<dbReference type="EMBL" id="LSRQ01008395">
    <property type="protein sequence ID" value="OAY63055.1"/>
    <property type="molecule type" value="Genomic_DNA"/>
</dbReference>
<organism evidence="1 2">
    <name type="scientific">Ananas comosus</name>
    <name type="common">Pineapple</name>
    <name type="synonym">Ananas ananas</name>
    <dbReference type="NCBI Taxonomy" id="4615"/>
    <lineage>
        <taxon>Eukaryota</taxon>
        <taxon>Viridiplantae</taxon>
        <taxon>Streptophyta</taxon>
        <taxon>Embryophyta</taxon>
        <taxon>Tracheophyta</taxon>
        <taxon>Spermatophyta</taxon>
        <taxon>Magnoliopsida</taxon>
        <taxon>Liliopsida</taxon>
        <taxon>Poales</taxon>
        <taxon>Bromeliaceae</taxon>
        <taxon>Bromelioideae</taxon>
        <taxon>Ananas</taxon>
    </lineage>
</organism>
<proteinExistence type="predicted"/>
<accession>A0A199UEQ4</accession>
<comment type="caution">
    <text evidence="1">The sequence shown here is derived from an EMBL/GenBank/DDBJ whole genome shotgun (WGS) entry which is preliminary data.</text>
</comment>
<dbReference type="AlphaFoldDB" id="A0A199UEQ4"/>
<reference evidence="1 2" key="1">
    <citation type="journal article" date="2016" name="DNA Res.">
        <title>The draft genome of MD-2 pineapple using hybrid error correction of long reads.</title>
        <authorList>
            <person name="Redwan R.M."/>
            <person name="Saidin A."/>
            <person name="Kumar S.V."/>
        </authorList>
    </citation>
    <scope>NUCLEOTIDE SEQUENCE [LARGE SCALE GENOMIC DNA]</scope>
    <source>
        <strain evidence="2">cv. MD2</strain>
        <tissue evidence="1">Leaf</tissue>
    </source>
</reference>
<dbReference type="Proteomes" id="UP000092600">
    <property type="component" value="Unassembled WGS sequence"/>
</dbReference>
<evidence type="ECO:0000313" key="1">
    <source>
        <dbReference type="EMBL" id="OAY63055.1"/>
    </source>
</evidence>
<protein>
    <submittedName>
        <fullName evidence="1">Uncharacterized protein</fullName>
    </submittedName>
</protein>
<sequence length="139" mass="15541">MMMAEHLRRSAAGSSIFFFIFSSSAVRIFLASLSLLLLAGIISLPYLRSPSDEPFLCRKEGVILRCPDRIASVSILRFEFDGLSNFNAINCHKRFYGVICLYLFCPADFPAENKTSGYILIHAEGGLNQQRIAVCVHFV</sequence>
<dbReference type="STRING" id="4615.A0A199UEQ4"/>
<gene>
    <name evidence="1" type="ORF">ACMD2_17517</name>
</gene>
<evidence type="ECO:0000313" key="2">
    <source>
        <dbReference type="Proteomes" id="UP000092600"/>
    </source>
</evidence>
<name>A0A199UEQ4_ANACO</name>